<sequence>MIHKSHVKLDFSIRIQFNLRMGFLTLEITEGKRRGRNRRRCDLILILEWFGELKSTLPAMLPLEHLYLLEEDIFVELLFQGSSIGSLSGSYEEILLD</sequence>
<evidence type="ECO:0000313" key="1">
    <source>
        <dbReference type="EMBL" id="GFT27211.1"/>
    </source>
</evidence>
<keyword evidence="2" id="KW-1185">Reference proteome</keyword>
<comment type="caution">
    <text evidence="1">The sequence shown here is derived from an EMBL/GenBank/DDBJ whole genome shotgun (WGS) entry which is preliminary data.</text>
</comment>
<name>A0A8X6NPH8_NEPPI</name>
<gene>
    <name evidence="1" type="ORF">NPIL_518571</name>
</gene>
<dbReference type="AlphaFoldDB" id="A0A8X6NPH8"/>
<reference evidence="1" key="1">
    <citation type="submission" date="2020-08" db="EMBL/GenBank/DDBJ databases">
        <title>Multicomponent nature underlies the extraordinary mechanical properties of spider dragline silk.</title>
        <authorList>
            <person name="Kono N."/>
            <person name="Nakamura H."/>
            <person name="Mori M."/>
            <person name="Yoshida Y."/>
            <person name="Ohtoshi R."/>
            <person name="Malay A.D."/>
            <person name="Moran D.A.P."/>
            <person name="Tomita M."/>
            <person name="Numata K."/>
            <person name="Arakawa K."/>
        </authorList>
    </citation>
    <scope>NUCLEOTIDE SEQUENCE</scope>
</reference>
<organism evidence="1 2">
    <name type="scientific">Nephila pilipes</name>
    <name type="common">Giant wood spider</name>
    <name type="synonym">Nephila maculata</name>
    <dbReference type="NCBI Taxonomy" id="299642"/>
    <lineage>
        <taxon>Eukaryota</taxon>
        <taxon>Metazoa</taxon>
        <taxon>Ecdysozoa</taxon>
        <taxon>Arthropoda</taxon>
        <taxon>Chelicerata</taxon>
        <taxon>Arachnida</taxon>
        <taxon>Araneae</taxon>
        <taxon>Araneomorphae</taxon>
        <taxon>Entelegynae</taxon>
        <taxon>Araneoidea</taxon>
        <taxon>Nephilidae</taxon>
        <taxon>Nephila</taxon>
    </lineage>
</organism>
<evidence type="ECO:0000313" key="2">
    <source>
        <dbReference type="Proteomes" id="UP000887013"/>
    </source>
</evidence>
<accession>A0A8X6NPH8</accession>
<dbReference type="EMBL" id="BMAW01107029">
    <property type="protein sequence ID" value="GFT27211.1"/>
    <property type="molecule type" value="Genomic_DNA"/>
</dbReference>
<protein>
    <submittedName>
        <fullName evidence="1">Uncharacterized protein</fullName>
    </submittedName>
</protein>
<dbReference type="Proteomes" id="UP000887013">
    <property type="component" value="Unassembled WGS sequence"/>
</dbReference>
<proteinExistence type="predicted"/>